<dbReference type="Proteomes" id="UP001055439">
    <property type="component" value="Chromosome 3"/>
</dbReference>
<feature type="domain" description="Myb-like" evidence="7">
    <location>
        <begin position="478"/>
        <end position="535"/>
    </location>
</feature>
<evidence type="ECO:0000259" key="7">
    <source>
        <dbReference type="PROSITE" id="PS50090"/>
    </source>
</evidence>
<feature type="region of interest" description="Disordered" evidence="6">
    <location>
        <begin position="566"/>
        <end position="597"/>
    </location>
</feature>
<dbReference type="EMBL" id="CP097505">
    <property type="protein sequence ID" value="URD93878.1"/>
    <property type="molecule type" value="Genomic_DNA"/>
</dbReference>
<keyword evidence="5" id="KW-0539">Nucleus</keyword>
<dbReference type="FunFam" id="1.10.10.60:FF:000092">
    <property type="entry name" value="Trihelix transcription factor GT-2"/>
    <property type="match status" value="1"/>
</dbReference>
<feature type="region of interest" description="Disordered" evidence="6">
    <location>
        <begin position="264"/>
        <end position="286"/>
    </location>
</feature>
<dbReference type="OrthoDB" id="691673at2759"/>
<keyword evidence="3" id="KW-0238">DNA-binding</keyword>
<organism evidence="8 9">
    <name type="scientific">Musa troglodytarum</name>
    <name type="common">fe'i banana</name>
    <dbReference type="NCBI Taxonomy" id="320322"/>
    <lineage>
        <taxon>Eukaryota</taxon>
        <taxon>Viridiplantae</taxon>
        <taxon>Streptophyta</taxon>
        <taxon>Embryophyta</taxon>
        <taxon>Tracheophyta</taxon>
        <taxon>Spermatophyta</taxon>
        <taxon>Magnoliopsida</taxon>
        <taxon>Liliopsida</taxon>
        <taxon>Zingiberales</taxon>
        <taxon>Musaceae</taxon>
        <taxon>Musa</taxon>
    </lineage>
</organism>
<dbReference type="AlphaFoldDB" id="A0A9E7FEA9"/>
<keyword evidence="9" id="KW-1185">Reference proteome</keyword>
<dbReference type="InterPro" id="IPR001005">
    <property type="entry name" value="SANT/Myb"/>
</dbReference>
<accession>A0A9E7FEA9</accession>
<reference evidence="8" key="1">
    <citation type="submission" date="2022-05" db="EMBL/GenBank/DDBJ databases">
        <title>The Musa troglodytarum L. genome provides insights into the mechanism of non-climacteric behaviour and enrichment of carotenoids.</title>
        <authorList>
            <person name="Wang J."/>
        </authorList>
    </citation>
    <scope>NUCLEOTIDE SEQUENCE</scope>
    <source>
        <tissue evidence="8">Leaf</tissue>
    </source>
</reference>
<dbReference type="Pfam" id="PF13837">
    <property type="entry name" value="Myb_DNA-bind_4"/>
    <property type="match status" value="1"/>
</dbReference>
<dbReference type="GO" id="GO:0005634">
    <property type="term" value="C:nucleus"/>
    <property type="evidence" value="ECO:0007669"/>
    <property type="project" value="UniProtKB-SubCell"/>
</dbReference>
<evidence type="ECO:0000256" key="3">
    <source>
        <dbReference type="ARBA" id="ARBA00023125"/>
    </source>
</evidence>
<evidence type="ECO:0000256" key="4">
    <source>
        <dbReference type="ARBA" id="ARBA00023163"/>
    </source>
</evidence>
<evidence type="ECO:0000256" key="1">
    <source>
        <dbReference type="ARBA" id="ARBA00004123"/>
    </source>
</evidence>
<name>A0A9E7FEA9_9LILI</name>
<keyword evidence="4" id="KW-0804">Transcription</keyword>
<gene>
    <name evidence="8" type="ORF">MUK42_01442</name>
</gene>
<dbReference type="Gene3D" id="1.10.10.60">
    <property type="entry name" value="Homeodomain-like"/>
    <property type="match status" value="1"/>
</dbReference>
<feature type="region of interest" description="Disordered" evidence="6">
    <location>
        <begin position="425"/>
        <end position="451"/>
    </location>
</feature>
<feature type="compositionally biased region" description="Acidic residues" evidence="6">
    <location>
        <begin position="652"/>
        <end position="662"/>
    </location>
</feature>
<evidence type="ECO:0000313" key="9">
    <source>
        <dbReference type="Proteomes" id="UP001055439"/>
    </source>
</evidence>
<dbReference type="PANTHER" id="PTHR21654:SF31">
    <property type="entry name" value="OS02G0104500 PROTEIN"/>
    <property type="match status" value="1"/>
</dbReference>
<dbReference type="GO" id="GO:0006355">
    <property type="term" value="P:regulation of DNA-templated transcription"/>
    <property type="evidence" value="ECO:0007669"/>
    <property type="project" value="UniProtKB-ARBA"/>
</dbReference>
<protein>
    <recommendedName>
        <fullName evidence="7">Myb-like domain-containing protein</fullName>
    </recommendedName>
</protein>
<evidence type="ECO:0000256" key="5">
    <source>
        <dbReference type="ARBA" id="ARBA00023242"/>
    </source>
</evidence>
<feature type="region of interest" description="Disordered" evidence="6">
    <location>
        <begin position="371"/>
        <end position="396"/>
    </location>
</feature>
<evidence type="ECO:0000256" key="2">
    <source>
        <dbReference type="ARBA" id="ARBA00023015"/>
    </source>
</evidence>
<feature type="region of interest" description="Disordered" evidence="6">
    <location>
        <begin position="631"/>
        <end position="722"/>
    </location>
</feature>
<dbReference type="PANTHER" id="PTHR21654">
    <property type="entry name" value="FI21293P1"/>
    <property type="match status" value="1"/>
</dbReference>
<comment type="subcellular location">
    <subcellularLocation>
        <location evidence="1">Nucleus</location>
    </subcellularLocation>
</comment>
<evidence type="ECO:0000313" key="8">
    <source>
        <dbReference type="EMBL" id="URD93878.1"/>
    </source>
</evidence>
<feature type="compositionally biased region" description="Polar residues" evidence="6">
    <location>
        <begin position="566"/>
        <end position="591"/>
    </location>
</feature>
<feature type="region of interest" description="Disordered" evidence="6">
    <location>
        <begin position="215"/>
        <end position="248"/>
    </location>
</feature>
<keyword evidence="2" id="KW-0805">Transcription regulation</keyword>
<dbReference type="GO" id="GO:0003677">
    <property type="term" value="F:DNA binding"/>
    <property type="evidence" value="ECO:0007669"/>
    <property type="project" value="UniProtKB-KW"/>
</dbReference>
<feature type="region of interest" description="Disordered" evidence="6">
    <location>
        <begin position="310"/>
        <end position="332"/>
    </location>
</feature>
<feature type="region of interest" description="Disordered" evidence="6">
    <location>
        <begin position="157"/>
        <end position="188"/>
    </location>
</feature>
<feature type="compositionally biased region" description="Basic residues" evidence="6">
    <location>
        <begin position="676"/>
        <end position="685"/>
    </location>
</feature>
<proteinExistence type="predicted"/>
<dbReference type="PROSITE" id="PS50090">
    <property type="entry name" value="MYB_LIKE"/>
    <property type="match status" value="1"/>
</dbReference>
<feature type="compositionally biased region" description="Basic and acidic residues" evidence="6">
    <location>
        <begin position="440"/>
        <end position="451"/>
    </location>
</feature>
<dbReference type="CDD" id="cd12203">
    <property type="entry name" value="GT1"/>
    <property type="match status" value="1"/>
</dbReference>
<feature type="compositionally biased region" description="Polar residues" evidence="6">
    <location>
        <begin position="689"/>
        <end position="698"/>
    </location>
</feature>
<dbReference type="InterPro" id="IPR044822">
    <property type="entry name" value="Myb_DNA-bind_4"/>
</dbReference>
<feature type="compositionally biased region" description="Basic and acidic residues" evidence="6">
    <location>
        <begin position="176"/>
        <end position="188"/>
    </location>
</feature>
<evidence type="ECO:0000256" key="6">
    <source>
        <dbReference type="SAM" id="MobiDB-lite"/>
    </source>
</evidence>
<sequence length="755" mass="82813">MQSGYGGVSEIQQFMVDSCGSSLFSMSTANPNPAAAAGAAAATPTDIHSWALHPLKYHRLPQPHHPQPLPPPLPPHFHSIPITQQLFHQTTQQFQLFHPQQHYLEPRRFIPQHHLGLDQESAPDTSPSPTRIIPGSSGGGGPSFLSATMSFKLAVNESSGGGSPQGMNDDDGILQGDEKSESRLHHWRREDESAIKELPWRPLDVDYISRNNKRCKDEEPAASNGQYSKKSKAVAGSDHVQVAGGGGSSNYKIFSELEAICKPGGSSTNPGGGTNRTGSGSALTGDKTPLLHVTPTAPLGLLAADRVGGSETSAGEEATAQEFSKGSGRRRRKRWQRQLRSVAAFFESLVKQLMDHQEGLHGKFLEVMERREQERTSREDARRKQEAAKSSREAAARAHERALASSREAAIISFIEKITGESLNLPSKPQFPSLTPDADDANKEDNTTDTDNRQIETCSDIFNNGDPDSNKVFPSTRRWPKLEVQALIRVRSGLESRFQEPGLKGPLWEEVSAAMATMCYHRSAKRCKEKWENINKYFRKTKERGKKRPQHSKTCPYFHQLDQLYSKSHNHTPNPSTSSPNADVATANASGGSDVRRKDNSDLLDAIMAPNDGHSFKFSDMATLGFDFSSKGDESDQATAAKGALVSHAEHDDEEDEDDDDQGGGGGGEQYEEEKKKKKKKKKEKAKATKTSADQGFRSTERRTSYMIPVSSSDASNPEVADTRRCPVSGMIEACHRCHEMDVGLTCNVDPKHAV</sequence>